<organism evidence="4 5">
    <name type="scientific">Tieghemiomyces parasiticus</name>
    <dbReference type="NCBI Taxonomy" id="78921"/>
    <lineage>
        <taxon>Eukaryota</taxon>
        <taxon>Fungi</taxon>
        <taxon>Fungi incertae sedis</taxon>
        <taxon>Zoopagomycota</taxon>
        <taxon>Kickxellomycotina</taxon>
        <taxon>Dimargaritomycetes</taxon>
        <taxon>Dimargaritales</taxon>
        <taxon>Dimargaritaceae</taxon>
        <taxon>Tieghemiomyces</taxon>
    </lineage>
</organism>
<dbReference type="CDD" id="cd22191">
    <property type="entry name" value="DPBB_RlpA_EXP_N-like"/>
    <property type="match status" value="1"/>
</dbReference>
<evidence type="ECO:0000256" key="2">
    <source>
        <dbReference type="SAM" id="MobiDB-lite"/>
    </source>
</evidence>
<evidence type="ECO:0000313" key="5">
    <source>
        <dbReference type="Proteomes" id="UP001150569"/>
    </source>
</evidence>
<evidence type="ECO:0008006" key="6">
    <source>
        <dbReference type="Google" id="ProtNLM"/>
    </source>
</evidence>
<dbReference type="InterPro" id="IPR051477">
    <property type="entry name" value="Expansin_CellWall"/>
</dbReference>
<dbReference type="InterPro" id="IPR036908">
    <property type="entry name" value="RlpA-like_sf"/>
</dbReference>
<dbReference type="EMBL" id="JANBPT010000002">
    <property type="protein sequence ID" value="KAJ1930695.1"/>
    <property type="molecule type" value="Genomic_DNA"/>
</dbReference>
<name>A0A9W8AGV7_9FUNG</name>
<feature type="compositionally biased region" description="Basic and acidic residues" evidence="2">
    <location>
        <begin position="26"/>
        <end position="37"/>
    </location>
</feature>
<dbReference type="Proteomes" id="UP001150569">
    <property type="component" value="Unassembled WGS sequence"/>
</dbReference>
<feature type="chain" id="PRO_5040817780" description="RlpA-like protein double-psi beta-barrel domain-containing protein" evidence="3">
    <location>
        <begin position="22"/>
        <end position="271"/>
    </location>
</feature>
<keyword evidence="1 3" id="KW-0732">Signal</keyword>
<feature type="signal peptide" evidence="3">
    <location>
        <begin position="1"/>
        <end position="21"/>
    </location>
</feature>
<keyword evidence="5" id="KW-1185">Reference proteome</keyword>
<dbReference type="OrthoDB" id="623670at2759"/>
<protein>
    <recommendedName>
        <fullName evidence="6">RlpA-like protein double-psi beta-barrel domain-containing protein</fullName>
    </recommendedName>
</protein>
<dbReference type="Gene3D" id="2.40.40.10">
    <property type="entry name" value="RlpA-like domain"/>
    <property type="match status" value="1"/>
</dbReference>
<evidence type="ECO:0000256" key="1">
    <source>
        <dbReference type="ARBA" id="ARBA00022729"/>
    </source>
</evidence>
<dbReference type="PANTHER" id="PTHR31836:SF25">
    <property type="entry name" value="RLPA-LIKE PROTEIN DOUBLE-PSI BETA-BARREL DOMAIN-CONTAINING PROTEIN"/>
    <property type="match status" value="1"/>
</dbReference>
<dbReference type="AlphaFoldDB" id="A0A9W8AGV7"/>
<evidence type="ECO:0000256" key="3">
    <source>
        <dbReference type="SAM" id="SignalP"/>
    </source>
</evidence>
<dbReference type="PANTHER" id="PTHR31836">
    <property type="match status" value="1"/>
</dbReference>
<feature type="compositionally biased region" description="Polar residues" evidence="2">
    <location>
        <begin position="62"/>
        <end position="87"/>
    </location>
</feature>
<feature type="compositionally biased region" description="Low complexity" evidence="2">
    <location>
        <begin position="88"/>
        <end position="101"/>
    </location>
</feature>
<sequence>MKLTLTLATISALVATSYVASLPLDSDSRGDLSKRCSESIGTNGPQVGGSLIRRSPNKCHPQVSSNPEEPTPSTTVDAISSSTNVADSASLSTTATSTTLSYAPEVPTFSAPEDNVGATTTTPVESSVNPAPSSSVVAVPESTPTAPSGMKVGPLPTNTPTGEQTIHGSFTGTATFYDASSGQHSCSNMGSATEFTIAMNQPQMGSQSWGNPNCFRKVAVTYNGATVQAMITNTCPECAPGNIDVSRQIADYFGSKFITDGINKISWSMLE</sequence>
<feature type="region of interest" description="Disordered" evidence="2">
    <location>
        <begin position="24"/>
        <end position="154"/>
    </location>
</feature>
<evidence type="ECO:0000313" key="4">
    <source>
        <dbReference type="EMBL" id="KAJ1930695.1"/>
    </source>
</evidence>
<feature type="compositionally biased region" description="Low complexity" evidence="2">
    <location>
        <begin position="123"/>
        <end position="145"/>
    </location>
</feature>
<reference evidence="4" key="1">
    <citation type="submission" date="2022-07" db="EMBL/GenBank/DDBJ databases">
        <title>Phylogenomic reconstructions and comparative analyses of Kickxellomycotina fungi.</title>
        <authorList>
            <person name="Reynolds N.K."/>
            <person name="Stajich J.E."/>
            <person name="Barry K."/>
            <person name="Grigoriev I.V."/>
            <person name="Crous P."/>
            <person name="Smith M.E."/>
        </authorList>
    </citation>
    <scope>NUCLEOTIDE SEQUENCE</scope>
    <source>
        <strain evidence="4">RSA 861</strain>
    </source>
</reference>
<comment type="caution">
    <text evidence="4">The sequence shown here is derived from an EMBL/GenBank/DDBJ whole genome shotgun (WGS) entry which is preliminary data.</text>
</comment>
<proteinExistence type="predicted"/>
<gene>
    <name evidence="4" type="ORF">IWQ60_000093</name>
</gene>
<dbReference type="SUPFAM" id="SSF50685">
    <property type="entry name" value="Barwin-like endoglucanases"/>
    <property type="match status" value="1"/>
</dbReference>
<accession>A0A9W8AGV7</accession>